<proteinExistence type="predicted"/>
<dbReference type="Proteomes" id="UP000030742">
    <property type="component" value="Unassembled WGS sequence"/>
</dbReference>
<dbReference type="OrthoDB" id="6777517at2759"/>
<organism evidence="1 2">
    <name type="scientific">Dendroctonus ponderosae</name>
    <name type="common">Mountain pine beetle</name>
    <dbReference type="NCBI Taxonomy" id="77166"/>
    <lineage>
        <taxon>Eukaryota</taxon>
        <taxon>Metazoa</taxon>
        <taxon>Ecdysozoa</taxon>
        <taxon>Arthropoda</taxon>
        <taxon>Hexapoda</taxon>
        <taxon>Insecta</taxon>
        <taxon>Pterygota</taxon>
        <taxon>Neoptera</taxon>
        <taxon>Endopterygota</taxon>
        <taxon>Coleoptera</taxon>
        <taxon>Polyphaga</taxon>
        <taxon>Cucujiformia</taxon>
        <taxon>Curculionidae</taxon>
        <taxon>Scolytinae</taxon>
        <taxon>Dendroctonus</taxon>
    </lineage>
</organism>
<dbReference type="EMBL" id="KB631774">
    <property type="protein sequence ID" value="ERL86016.1"/>
    <property type="molecule type" value="Genomic_DNA"/>
</dbReference>
<evidence type="ECO:0000313" key="2">
    <source>
        <dbReference type="Proteomes" id="UP000030742"/>
    </source>
</evidence>
<feature type="non-terminal residue" evidence="1">
    <location>
        <position position="191"/>
    </location>
</feature>
<sequence>VVCGYRTVSSEAIQVIAGIPHIDLLTRERVLLDETGERPVTAATRSAARRRTLGEWQDRWSSGRKGQWTRVLIPDLRRWVDCPHKRSGYFLTQALSGHGCFKEYLWRIGKVGDGECWYCGEHDSPMHTLFVCPRWAEIRAIAVCVDSRSPRMFRDMLDTPAKWKEGEEIVRAIMTTKCGDERSLGMDEDVS</sequence>
<protein>
    <recommendedName>
        <fullName evidence="3">Reverse transcriptase zinc-binding domain-containing protein</fullName>
    </recommendedName>
</protein>
<reference evidence="1 2" key="1">
    <citation type="journal article" date="2013" name="Genome Biol.">
        <title>Draft genome of the mountain pine beetle, Dendroctonus ponderosae Hopkins, a major forest pest.</title>
        <authorList>
            <person name="Keeling C.I."/>
            <person name="Yuen M.M."/>
            <person name="Liao N.Y."/>
            <person name="Docking T.R."/>
            <person name="Chan S.K."/>
            <person name="Taylor G.A."/>
            <person name="Palmquist D.L."/>
            <person name="Jackman S.D."/>
            <person name="Nguyen A."/>
            <person name="Li M."/>
            <person name="Henderson H."/>
            <person name="Janes J.K."/>
            <person name="Zhao Y."/>
            <person name="Pandoh P."/>
            <person name="Moore R."/>
            <person name="Sperling F.A."/>
            <person name="Huber D.P."/>
            <person name="Birol I."/>
            <person name="Jones S.J."/>
            <person name="Bohlmann J."/>
        </authorList>
    </citation>
    <scope>NUCLEOTIDE SEQUENCE</scope>
</reference>
<dbReference type="AlphaFoldDB" id="U4U5X6"/>
<evidence type="ECO:0008006" key="3">
    <source>
        <dbReference type="Google" id="ProtNLM"/>
    </source>
</evidence>
<name>U4U5X6_DENPD</name>
<feature type="non-terminal residue" evidence="1">
    <location>
        <position position="1"/>
    </location>
</feature>
<evidence type="ECO:0000313" key="1">
    <source>
        <dbReference type="EMBL" id="ERL86016.1"/>
    </source>
</evidence>
<gene>
    <name evidence="1" type="ORF">D910_03430</name>
</gene>
<accession>U4U5X6</accession>